<dbReference type="SUPFAM" id="SSF56399">
    <property type="entry name" value="ADP-ribosylation"/>
    <property type="match status" value="1"/>
</dbReference>
<dbReference type="InterPro" id="IPR004170">
    <property type="entry name" value="WWE_dom"/>
</dbReference>
<dbReference type="InterPro" id="IPR018123">
    <property type="entry name" value="WWE-dom_subgr"/>
</dbReference>
<dbReference type="InterPro" id="IPR037197">
    <property type="entry name" value="WWE_dom_sf"/>
</dbReference>
<evidence type="ECO:0000256" key="4">
    <source>
        <dbReference type="ARBA" id="ARBA00022695"/>
    </source>
</evidence>
<name>A0A815V8K9_9BILA</name>
<organism evidence="8 10">
    <name type="scientific">Rotaria sordida</name>
    <dbReference type="NCBI Taxonomy" id="392033"/>
    <lineage>
        <taxon>Eukaryota</taxon>
        <taxon>Metazoa</taxon>
        <taxon>Spiralia</taxon>
        <taxon>Gnathifera</taxon>
        <taxon>Rotifera</taxon>
        <taxon>Eurotatoria</taxon>
        <taxon>Bdelloidea</taxon>
        <taxon>Philodinida</taxon>
        <taxon>Philodinidae</taxon>
        <taxon>Rotaria</taxon>
    </lineage>
</organism>
<dbReference type="GO" id="GO:0008270">
    <property type="term" value="F:zinc ion binding"/>
    <property type="evidence" value="ECO:0007669"/>
    <property type="project" value="InterPro"/>
</dbReference>
<keyword evidence="6" id="KW-0521">NADP</keyword>
<evidence type="ECO:0000259" key="7">
    <source>
        <dbReference type="PROSITE" id="PS50918"/>
    </source>
</evidence>
<evidence type="ECO:0000256" key="2">
    <source>
        <dbReference type="ARBA" id="ARBA00022676"/>
    </source>
</evidence>
<comment type="similarity">
    <text evidence="1 6">Belongs to the Arg-specific ADP-ribosyltransferase family.</text>
</comment>
<reference evidence="8" key="1">
    <citation type="submission" date="2021-02" db="EMBL/GenBank/DDBJ databases">
        <authorList>
            <person name="Nowell W R."/>
        </authorList>
    </citation>
    <scope>NUCLEOTIDE SEQUENCE</scope>
</reference>
<gene>
    <name evidence="9" type="ORF">JXQ802_LOCUS56531</name>
    <name evidence="8" type="ORF">PYM288_LOCUS39965</name>
</gene>
<evidence type="ECO:0000313" key="8">
    <source>
        <dbReference type="EMBL" id="CAF1527409.1"/>
    </source>
</evidence>
<proteinExistence type="inferred from homology"/>
<evidence type="ECO:0000313" key="10">
    <source>
        <dbReference type="Proteomes" id="UP000663854"/>
    </source>
</evidence>
<dbReference type="Gene3D" id="3.30.720.50">
    <property type="match status" value="1"/>
</dbReference>
<evidence type="ECO:0000256" key="5">
    <source>
        <dbReference type="ARBA" id="ARBA00047597"/>
    </source>
</evidence>
<feature type="domain" description="WWE" evidence="7">
    <location>
        <begin position="4"/>
        <end position="85"/>
    </location>
</feature>
<evidence type="ECO:0000256" key="1">
    <source>
        <dbReference type="ARBA" id="ARBA00009558"/>
    </source>
</evidence>
<keyword evidence="6" id="KW-0520">NAD</keyword>
<evidence type="ECO:0000256" key="3">
    <source>
        <dbReference type="ARBA" id="ARBA00022679"/>
    </source>
</evidence>
<dbReference type="PROSITE" id="PS51996">
    <property type="entry name" value="TR_MART"/>
    <property type="match status" value="1"/>
</dbReference>
<protein>
    <recommendedName>
        <fullName evidence="6">NAD(P)(+)--arginine ADP-ribosyltransferase</fullName>
        <ecNumber evidence="6">2.4.2.31</ecNumber>
    </recommendedName>
    <alternativeName>
        <fullName evidence="6">Mono(ADP-ribosyl)transferase</fullName>
    </alternativeName>
</protein>
<dbReference type="Proteomes" id="UP000663870">
    <property type="component" value="Unassembled WGS sequence"/>
</dbReference>
<keyword evidence="11" id="KW-1185">Reference proteome</keyword>
<dbReference type="PROSITE" id="PS50918">
    <property type="entry name" value="WWE"/>
    <property type="match status" value="1"/>
</dbReference>
<keyword evidence="4" id="KW-0548">Nucleotidyltransferase</keyword>
<comment type="caution">
    <text evidence="8">The sequence shown here is derived from an EMBL/GenBank/DDBJ whole genome shotgun (WGS) entry which is preliminary data.</text>
</comment>
<dbReference type="InterPro" id="IPR000768">
    <property type="entry name" value="ART"/>
</dbReference>
<evidence type="ECO:0000313" key="9">
    <source>
        <dbReference type="EMBL" id="CAF1664044.1"/>
    </source>
</evidence>
<dbReference type="Gene3D" id="3.90.176.10">
    <property type="entry name" value="Toxin ADP-ribosyltransferase, Chain A, domain 1"/>
    <property type="match status" value="1"/>
</dbReference>
<dbReference type="GO" id="GO:0106274">
    <property type="term" value="F:NAD+-protein-arginine ADP-ribosyltransferase activity"/>
    <property type="evidence" value="ECO:0007669"/>
    <property type="project" value="UniProtKB-EC"/>
</dbReference>
<dbReference type="GO" id="GO:0016779">
    <property type="term" value="F:nucleotidyltransferase activity"/>
    <property type="evidence" value="ECO:0007669"/>
    <property type="project" value="UniProtKB-KW"/>
</dbReference>
<dbReference type="Pfam" id="PF01129">
    <property type="entry name" value="ART"/>
    <property type="match status" value="1"/>
</dbReference>
<dbReference type="EMBL" id="CAJNOH010011653">
    <property type="protein sequence ID" value="CAF1527409.1"/>
    <property type="molecule type" value="Genomic_DNA"/>
</dbReference>
<dbReference type="EC" id="2.4.2.31" evidence="6"/>
<dbReference type="EMBL" id="CAJNOL010013506">
    <property type="protein sequence ID" value="CAF1664044.1"/>
    <property type="molecule type" value="Genomic_DNA"/>
</dbReference>
<dbReference type="Pfam" id="PF02825">
    <property type="entry name" value="WWE"/>
    <property type="match status" value="1"/>
</dbReference>
<accession>A0A815V8K9</accession>
<evidence type="ECO:0000256" key="6">
    <source>
        <dbReference type="RuleBase" id="RU361228"/>
    </source>
</evidence>
<keyword evidence="3 6" id="KW-0808">Transferase</keyword>
<comment type="catalytic activity">
    <reaction evidence="5 6">
        <text>L-arginyl-[protein] + NAD(+) = N(omega)-(ADP-D-ribosyl)-L-arginyl-[protein] + nicotinamide + H(+)</text>
        <dbReference type="Rhea" id="RHEA:19149"/>
        <dbReference type="Rhea" id="RHEA-COMP:10532"/>
        <dbReference type="Rhea" id="RHEA-COMP:15087"/>
        <dbReference type="ChEBI" id="CHEBI:15378"/>
        <dbReference type="ChEBI" id="CHEBI:17154"/>
        <dbReference type="ChEBI" id="CHEBI:29965"/>
        <dbReference type="ChEBI" id="CHEBI:57540"/>
        <dbReference type="ChEBI" id="CHEBI:142554"/>
        <dbReference type="EC" id="2.4.2.31"/>
    </reaction>
</comment>
<dbReference type="AlphaFoldDB" id="A0A815V8K9"/>
<dbReference type="SUPFAM" id="SSF117839">
    <property type="entry name" value="WWE domain"/>
    <property type="match status" value="1"/>
</dbReference>
<dbReference type="SMART" id="SM00678">
    <property type="entry name" value="WWE"/>
    <property type="match status" value="1"/>
</dbReference>
<keyword evidence="2 6" id="KW-0328">Glycosyltransferase</keyword>
<sequence>MASVFTPPNIQQSHHFQWYWNSSPNPWSGVDEEWQMYMHDKNKTIEDAYNAGKSQIEIDDNYVIDLEYLLQYNKIDNSNTRQIKRVQLESDHRNVHQLEERFSSPILLVPETSLIQESDLEEDTLEYLQKYGDFPDAYYEQELYNKDKTFADVIDQAIEGILKEGMSLGKEIKARQLSEQLLAVKHFGINIIPDRFNLPPEVGETCVRLYTMDSFWFHLINRITRNPATITREHIKTLGPFCYLLELYLMKFSTNDIKTVYRGVYLTDEQRQEFMKQNVVFKSFTSTSRNRAIAEMFGNTLLIIDLNIKDPQMDGNMNRGADISPLSQFSVEEEFLVWPSAEFTFVDYKYDAEIKKHIIYLKSAELKWN</sequence>
<evidence type="ECO:0000313" key="11">
    <source>
        <dbReference type="Proteomes" id="UP000663870"/>
    </source>
</evidence>
<dbReference type="Proteomes" id="UP000663854">
    <property type="component" value="Unassembled WGS sequence"/>
</dbReference>